<dbReference type="InterPro" id="IPR013321">
    <property type="entry name" value="Arc_rbn_hlx_hlx"/>
</dbReference>
<dbReference type="SUPFAM" id="SSF47598">
    <property type="entry name" value="Ribbon-helix-helix"/>
    <property type="match status" value="1"/>
</dbReference>
<dbReference type="GO" id="GO:0006355">
    <property type="term" value="P:regulation of DNA-templated transcription"/>
    <property type="evidence" value="ECO:0007669"/>
    <property type="project" value="InterPro"/>
</dbReference>
<evidence type="ECO:0000313" key="3">
    <source>
        <dbReference type="Proteomes" id="UP000325723"/>
    </source>
</evidence>
<dbReference type="EMBL" id="CABVIE010000011">
    <property type="protein sequence ID" value="VVP17339.1"/>
    <property type="molecule type" value="Genomic_DNA"/>
</dbReference>
<dbReference type="Gene3D" id="1.10.1220.10">
    <property type="entry name" value="Met repressor-like"/>
    <property type="match status" value="1"/>
</dbReference>
<dbReference type="Pfam" id="PF21775">
    <property type="entry name" value="PutA_1st"/>
    <property type="match status" value="1"/>
</dbReference>
<feature type="domain" description="PutA RHH" evidence="1">
    <location>
        <begin position="13"/>
        <end position="44"/>
    </location>
</feature>
<evidence type="ECO:0000313" key="2">
    <source>
        <dbReference type="EMBL" id="VVP17339.1"/>
    </source>
</evidence>
<comment type="caution">
    <text evidence="2">The sequence shown here is derived from an EMBL/GenBank/DDBJ whole genome shotgun (WGS) entry which is preliminary data.</text>
</comment>
<organism evidence="2 3">
    <name type="scientific">Pseudomonas fluorescens</name>
    <dbReference type="NCBI Taxonomy" id="294"/>
    <lineage>
        <taxon>Bacteria</taxon>
        <taxon>Pseudomonadati</taxon>
        <taxon>Pseudomonadota</taxon>
        <taxon>Gammaproteobacteria</taxon>
        <taxon>Pseudomonadales</taxon>
        <taxon>Pseudomonadaceae</taxon>
        <taxon>Pseudomonas</taxon>
    </lineage>
</organism>
<dbReference type="Proteomes" id="UP000325723">
    <property type="component" value="Unassembled WGS sequence"/>
</dbReference>
<proteinExistence type="predicted"/>
<sequence length="85" mass="9690">MRVSSSTSGIKLDPSTRKRIKQAAATLDRTPHWFMKKAVLYWLHRVEDGSSASDLLNEVDIDADNSYLSRQKLLNVDQPMKKTVE</sequence>
<reference evidence="2 3" key="1">
    <citation type="submission" date="2019-09" db="EMBL/GenBank/DDBJ databases">
        <authorList>
            <person name="Chandra G."/>
            <person name="Truman W A."/>
        </authorList>
    </citation>
    <scope>NUCLEOTIDE SEQUENCE [LARGE SCALE GENOMIC DNA]</scope>
    <source>
        <strain evidence="2">PS900</strain>
    </source>
</reference>
<dbReference type="InterPro" id="IPR048798">
    <property type="entry name" value="PutA_RHH"/>
</dbReference>
<accession>A0A8H2NU58</accession>
<gene>
    <name evidence="2" type="ORF">PS900_03667</name>
</gene>
<dbReference type="AlphaFoldDB" id="A0A8H2NU58"/>
<dbReference type="InterPro" id="IPR010985">
    <property type="entry name" value="Ribbon_hlx_hlx"/>
</dbReference>
<name>A0A8H2NU58_PSEFL</name>
<protein>
    <recommendedName>
        <fullName evidence="1">PutA RHH domain-containing protein</fullName>
    </recommendedName>
</protein>
<evidence type="ECO:0000259" key="1">
    <source>
        <dbReference type="Pfam" id="PF21775"/>
    </source>
</evidence>